<proteinExistence type="predicted"/>
<keyword evidence="2" id="KW-0812">Transmembrane</keyword>
<evidence type="ECO:0000256" key="1">
    <source>
        <dbReference type="SAM" id="MobiDB-lite"/>
    </source>
</evidence>
<feature type="region of interest" description="Disordered" evidence="1">
    <location>
        <begin position="79"/>
        <end position="112"/>
    </location>
</feature>
<name>A0A3N2Q5M1_SODAK</name>
<protein>
    <submittedName>
        <fullName evidence="3">Uncharacterized protein</fullName>
    </submittedName>
</protein>
<evidence type="ECO:0000313" key="3">
    <source>
        <dbReference type="EMBL" id="ROT41996.1"/>
    </source>
</evidence>
<keyword evidence="2" id="KW-1133">Transmembrane helix</keyword>
<gene>
    <name evidence="3" type="ORF">SODALDRAFT_326162</name>
</gene>
<keyword evidence="4" id="KW-1185">Reference proteome</keyword>
<keyword evidence="2" id="KW-0472">Membrane</keyword>
<dbReference type="Proteomes" id="UP000272025">
    <property type="component" value="Unassembled WGS sequence"/>
</dbReference>
<dbReference type="EMBL" id="ML119051">
    <property type="protein sequence ID" value="ROT41996.1"/>
    <property type="molecule type" value="Genomic_DNA"/>
</dbReference>
<evidence type="ECO:0000313" key="4">
    <source>
        <dbReference type="Proteomes" id="UP000272025"/>
    </source>
</evidence>
<feature type="compositionally biased region" description="Polar residues" evidence="1">
    <location>
        <begin position="80"/>
        <end position="90"/>
    </location>
</feature>
<feature type="compositionally biased region" description="Basic and acidic residues" evidence="1">
    <location>
        <begin position="97"/>
        <end position="106"/>
    </location>
</feature>
<feature type="transmembrane region" description="Helical" evidence="2">
    <location>
        <begin position="55"/>
        <end position="73"/>
    </location>
</feature>
<dbReference type="AlphaFoldDB" id="A0A3N2Q5M1"/>
<feature type="region of interest" description="Disordered" evidence="1">
    <location>
        <begin position="1"/>
        <end position="53"/>
    </location>
</feature>
<evidence type="ECO:0000256" key="2">
    <source>
        <dbReference type="SAM" id="Phobius"/>
    </source>
</evidence>
<organism evidence="3 4">
    <name type="scientific">Sodiomyces alkalinus (strain CBS 110278 / VKM F-3762 / F11)</name>
    <name type="common">Alkaliphilic filamentous fungus</name>
    <dbReference type="NCBI Taxonomy" id="1314773"/>
    <lineage>
        <taxon>Eukaryota</taxon>
        <taxon>Fungi</taxon>
        <taxon>Dikarya</taxon>
        <taxon>Ascomycota</taxon>
        <taxon>Pezizomycotina</taxon>
        <taxon>Sordariomycetes</taxon>
        <taxon>Hypocreomycetidae</taxon>
        <taxon>Glomerellales</taxon>
        <taxon>Plectosphaerellaceae</taxon>
        <taxon>Sodiomyces</taxon>
    </lineage>
</organism>
<reference evidence="3 4" key="1">
    <citation type="journal article" date="2018" name="Mol. Ecol.">
        <title>The obligate alkalophilic soda-lake fungus Sodiomyces alkalinus has shifted to a protein diet.</title>
        <authorList>
            <person name="Grum-Grzhimaylo A.A."/>
            <person name="Falkoski D.L."/>
            <person name="van den Heuvel J."/>
            <person name="Valero-Jimenez C.A."/>
            <person name="Min B."/>
            <person name="Choi I.G."/>
            <person name="Lipzen A."/>
            <person name="Daum C.G."/>
            <person name="Aanen D.K."/>
            <person name="Tsang A."/>
            <person name="Henrissat B."/>
            <person name="Bilanenko E.N."/>
            <person name="de Vries R.P."/>
            <person name="van Kan J.A.L."/>
            <person name="Grigoriev I.V."/>
            <person name="Debets A.J.M."/>
        </authorList>
    </citation>
    <scope>NUCLEOTIDE SEQUENCE [LARGE SCALE GENOMIC DNA]</scope>
    <source>
        <strain evidence="3 4">F11</strain>
    </source>
</reference>
<dbReference type="GeneID" id="39578580"/>
<accession>A0A3N2Q5M1</accession>
<sequence length="112" mass="12069">MSAPRYMHSALRPAIRASRNNRVAFSPANKRNASTDKEPSRTQIPPARPGKANNWTPYAAAGLGLGAVFFYLMGRPDKAASTNVGAQPTGTLPGREGPIRPEDRSNKRQPGQ</sequence>
<dbReference type="RefSeq" id="XP_028469802.1">
    <property type="nucleotide sequence ID" value="XM_028610102.1"/>
</dbReference>